<proteinExistence type="predicted"/>
<dbReference type="Proteomes" id="UP000621492">
    <property type="component" value="Unassembled WGS sequence"/>
</dbReference>
<reference evidence="1" key="2">
    <citation type="submission" date="2020-09" db="EMBL/GenBank/DDBJ databases">
        <authorList>
            <person name="Sun Q."/>
            <person name="Zhou Y."/>
        </authorList>
    </citation>
    <scope>NUCLEOTIDE SEQUENCE</scope>
    <source>
        <strain evidence="1">CGMCC 1.15454</strain>
    </source>
</reference>
<evidence type="ECO:0000313" key="2">
    <source>
        <dbReference type="Proteomes" id="UP000621492"/>
    </source>
</evidence>
<evidence type="ECO:0000313" key="1">
    <source>
        <dbReference type="EMBL" id="GGB49194.1"/>
    </source>
</evidence>
<name>A0A9W5TYZ6_9BACI</name>
<accession>A0A9W5TYZ6</accession>
<gene>
    <name evidence="1" type="ORF">GCM10011409_28510</name>
</gene>
<comment type="caution">
    <text evidence="1">The sequence shown here is derived from an EMBL/GenBank/DDBJ whole genome shotgun (WGS) entry which is preliminary data.</text>
</comment>
<sequence>MMASNIVLEEQPPYSASSLPDYDGLWKKLIEELFEELMEFLAPDLYREIDFSIAPAR</sequence>
<organism evidence="1 2">
    <name type="scientific">Lentibacillus populi</name>
    <dbReference type="NCBI Taxonomy" id="1827502"/>
    <lineage>
        <taxon>Bacteria</taxon>
        <taxon>Bacillati</taxon>
        <taxon>Bacillota</taxon>
        <taxon>Bacilli</taxon>
        <taxon>Bacillales</taxon>
        <taxon>Bacillaceae</taxon>
        <taxon>Lentibacillus</taxon>
    </lineage>
</organism>
<reference evidence="1" key="1">
    <citation type="journal article" date="2014" name="Int. J. Syst. Evol. Microbiol.">
        <title>Complete genome sequence of Corynebacterium casei LMG S-19264T (=DSM 44701T), isolated from a smear-ripened cheese.</title>
        <authorList>
            <consortium name="US DOE Joint Genome Institute (JGI-PGF)"/>
            <person name="Walter F."/>
            <person name="Albersmeier A."/>
            <person name="Kalinowski J."/>
            <person name="Ruckert C."/>
        </authorList>
    </citation>
    <scope>NUCLEOTIDE SEQUENCE</scope>
    <source>
        <strain evidence="1">CGMCC 1.15454</strain>
    </source>
</reference>
<dbReference type="EMBL" id="BMJD01000024">
    <property type="protein sequence ID" value="GGB49194.1"/>
    <property type="molecule type" value="Genomic_DNA"/>
</dbReference>
<keyword evidence="2" id="KW-1185">Reference proteome</keyword>
<protein>
    <submittedName>
        <fullName evidence="1">Uncharacterized protein</fullName>
    </submittedName>
</protein>
<dbReference type="AlphaFoldDB" id="A0A9W5TYZ6"/>